<evidence type="ECO:0000256" key="2">
    <source>
        <dbReference type="SAM" id="SignalP"/>
    </source>
</evidence>
<evidence type="ECO:0000313" key="3">
    <source>
        <dbReference type="EMBL" id="GAL06851.1"/>
    </source>
</evidence>
<dbReference type="PATRIC" id="fig|754436.4.peg.570"/>
<feature type="chain" id="PRO_5007382704" description="Secreted protein" evidence="2">
    <location>
        <begin position="28"/>
        <end position="76"/>
    </location>
</feature>
<reference evidence="3 5" key="1">
    <citation type="journal article" date="2014" name="Genome Announc.">
        <title>Draft Genome Sequences of Two Vibrionaceae Species, Vibrio ponticus C121 and Photobacterium aphoticum C119, Isolated as Coral Reef Microbiota.</title>
        <authorList>
            <person name="Al-saari N."/>
            <person name="Meirelles P.M."/>
            <person name="Mino S."/>
            <person name="Suda W."/>
            <person name="Oshima K."/>
            <person name="Hattori M."/>
            <person name="Ohkuma M."/>
            <person name="Thompson F.L."/>
            <person name="Gomez-Gil B."/>
            <person name="Sawabe T."/>
            <person name="Sawabe T."/>
        </authorList>
    </citation>
    <scope>NUCLEOTIDE SEQUENCE [LARGE SCALE GENOMIC DNA]</scope>
    <source>
        <strain evidence="3 5">JCM 19237</strain>
    </source>
</reference>
<name>A0A090QVD2_9GAMM</name>
<dbReference type="Proteomes" id="UP000029227">
    <property type="component" value="Unassembled WGS sequence"/>
</dbReference>
<evidence type="ECO:0000313" key="5">
    <source>
        <dbReference type="Proteomes" id="UP000029227"/>
    </source>
</evidence>
<proteinExistence type="predicted"/>
<sequence length="76" mass="7567">MFIEVCMKGIVIAATAALLLMSGGALASSSNGNGTQGGGGNGSSAAGPWVDCKLPDGSVDYLPMMICTMQKNGKVN</sequence>
<evidence type="ECO:0008006" key="7">
    <source>
        <dbReference type="Google" id="ProtNLM"/>
    </source>
</evidence>
<feature type="region of interest" description="Disordered" evidence="1">
    <location>
        <begin position="27"/>
        <end position="46"/>
    </location>
</feature>
<dbReference type="EMBL" id="BBMN01000013">
    <property type="protein sequence ID" value="GAL06851.1"/>
    <property type="molecule type" value="Genomic_DNA"/>
</dbReference>
<feature type="signal peptide" evidence="2">
    <location>
        <begin position="1"/>
        <end position="27"/>
    </location>
</feature>
<dbReference type="AlphaFoldDB" id="A0A090QVD2"/>
<dbReference type="Proteomes" id="UP000036426">
    <property type="component" value="Unassembled WGS sequence"/>
</dbReference>
<dbReference type="EMBL" id="LDOV01000005">
    <property type="protein sequence ID" value="KLV02571.1"/>
    <property type="molecule type" value="Genomic_DNA"/>
</dbReference>
<evidence type="ECO:0000313" key="4">
    <source>
        <dbReference type="EMBL" id="KLV02571.1"/>
    </source>
</evidence>
<keyword evidence="6" id="KW-1185">Reference proteome</keyword>
<organism evidence="3 5">
    <name type="scientific">Photobacterium aphoticum</name>
    <dbReference type="NCBI Taxonomy" id="754436"/>
    <lineage>
        <taxon>Bacteria</taxon>
        <taxon>Pseudomonadati</taxon>
        <taxon>Pseudomonadota</taxon>
        <taxon>Gammaproteobacteria</taxon>
        <taxon>Vibrionales</taxon>
        <taxon>Vibrionaceae</taxon>
        <taxon>Photobacterium</taxon>
    </lineage>
</organism>
<evidence type="ECO:0000313" key="6">
    <source>
        <dbReference type="Proteomes" id="UP000036426"/>
    </source>
</evidence>
<accession>A0A090QVD2</accession>
<keyword evidence="2" id="KW-0732">Signal</keyword>
<reference evidence="4 6" key="2">
    <citation type="submission" date="2015-05" db="EMBL/GenBank/DDBJ databases">
        <title>Photobacterium galathea sp. nov.</title>
        <authorList>
            <person name="Machado H."/>
            <person name="Gram L."/>
        </authorList>
    </citation>
    <scope>NUCLEOTIDE SEQUENCE [LARGE SCALE GENOMIC DNA]</scope>
    <source>
        <strain evidence="4 6">DSM 25995</strain>
    </source>
</reference>
<protein>
    <recommendedName>
        <fullName evidence="7">Secreted protein</fullName>
    </recommendedName>
</protein>
<comment type="caution">
    <text evidence="3">The sequence shown here is derived from an EMBL/GenBank/DDBJ whole genome shotgun (WGS) entry which is preliminary data.</text>
</comment>
<evidence type="ECO:0000256" key="1">
    <source>
        <dbReference type="SAM" id="MobiDB-lite"/>
    </source>
</evidence>
<gene>
    <name evidence="4" type="ORF">ABT58_02720</name>
    <name evidence="3" type="ORF">JCM19237_3917</name>
</gene>